<dbReference type="GO" id="GO:0016491">
    <property type="term" value="F:oxidoreductase activity"/>
    <property type="evidence" value="ECO:0007669"/>
    <property type="project" value="UniProtKB-KW"/>
</dbReference>
<organism evidence="2">
    <name type="scientific">marine sediment metagenome</name>
    <dbReference type="NCBI Taxonomy" id="412755"/>
    <lineage>
        <taxon>unclassified sequences</taxon>
        <taxon>metagenomes</taxon>
        <taxon>ecological metagenomes</taxon>
    </lineage>
</organism>
<dbReference type="PANTHER" id="PTHR43401">
    <property type="entry name" value="L-THREONINE 3-DEHYDROGENASE"/>
    <property type="match status" value="1"/>
</dbReference>
<sequence length="48" mass="5554">MKQAIMIKPKEIEFKEVPVPKITQRQVLVKIMRIGICGSDIHVYHGLH</sequence>
<dbReference type="SUPFAM" id="SSF50129">
    <property type="entry name" value="GroES-like"/>
    <property type="match status" value="1"/>
</dbReference>
<keyword evidence="1" id="KW-0560">Oxidoreductase</keyword>
<evidence type="ECO:0000313" key="2">
    <source>
        <dbReference type="EMBL" id="KKL87791.1"/>
    </source>
</evidence>
<proteinExistence type="predicted"/>
<dbReference type="PANTHER" id="PTHR43401:SF2">
    <property type="entry name" value="L-THREONINE 3-DEHYDROGENASE"/>
    <property type="match status" value="1"/>
</dbReference>
<evidence type="ECO:0000256" key="1">
    <source>
        <dbReference type="ARBA" id="ARBA00023002"/>
    </source>
</evidence>
<dbReference type="Gene3D" id="3.90.180.10">
    <property type="entry name" value="Medium-chain alcohol dehydrogenases, catalytic domain"/>
    <property type="match status" value="1"/>
</dbReference>
<protein>
    <submittedName>
        <fullName evidence="2">Uncharacterized protein</fullName>
    </submittedName>
</protein>
<dbReference type="EMBL" id="LAZR01020740">
    <property type="protein sequence ID" value="KKL87791.1"/>
    <property type="molecule type" value="Genomic_DNA"/>
</dbReference>
<dbReference type="InterPro" id="IPR050129">
    <property type="entry name" value="Zn_alcohol_dh"/>
</dbReference>
<accession>A0A0F9GBF3</accession>
<feature type="non-terminal residue" evidence="2">
    <location>
        <position position="48"/>
    </location>
</feature>
<dbReference type="AlphaFoldDB" id="A0A0F9GBF3"/>
<comment type="caution">
    <text evidence="2">The sequence shown here is derived from an EMBL/GenBank/DDBJ whole genome shotgun (WGS) entry which is preliminary data.</text>
</comment>
<name>A0A0F9GBF3_9ZZZZ</name>
<reference evidence="2" key="1">
    <citation type="journal article" date="2015" name="Nature">
        <title>Complex archaea that bridge the gap between prokaryotes and eukaryotes.</title>
        <authorList>
            <person name="Spang A."/>
            <person name="Saw J.H."/>
            <person name="Jorgensen S.L."/>
            <person name="Zaremba-Niedzwiedzka K."/>
            <person name="Martijn J."/>
            <person name="Lind A.E."/>
            <person name="van Eijk R."/>
            <person name="Schleper C."/>
            <person name="Guy L."/>
            <person name="Ettema T.J."/>
        </authorList>
    </citation>
    <scope>NUCLEOTIDE SEQUENCE</scope>
</reference>
<gene>
    <name evidence="2" type="ORF">LCGC14_1931210</name>
</gene>
<dbReference type="InterPro" id="IPR011032">
    <property type="entry name" value="GroES-like_sf"/>
</dbReference>